<organism evidence="2 3">
    <name type="scientific">Elaeophora elaphi</name>
    <dbReference type="NCBI Taxonomy" id="1147741"/>
    <lineage>
        <taxon>Eukaryota</taxon>
        <taxon>Metazoa</taxon>
        <taxon>Ecdysozoa</taxon>
        <taxon>Nematoda</taxon>
        <taxon>Chromadorea</taxon>
        <taxon>Rhabditida</taxon>
        <taxon>Spirurina</taxon>
        <taxon>Spiruromorpha</taxon>
        <taxon>Filarioidea</taxon>
        <taxon>Onchocercidae</taxon>
        <taxon>Elaeophora</taxon>
    </lineage>
</organism>
<protein>
    <submittedName>
        <fullName evidence="3">DUF3437 domain-containing protein</fullName>
    </submittedName>
</protein>
<evidence type="ECO:0000313" key="2">
    <source>
        <dbReference type="Proteomes" id="UP000050640"/>
    </source>
</evidence>
<proteinExistence type="predicted"/>
<name>A0A0R3RU02_9BILA</name>
<accession>A0A0R3RU02</accession>
<feature type="compositionally biased region" description="Acidic residues" evidence="1">
    <location>
        <begin position="171"/>
        <end position="187"/>
    </location>
</feature>
<dbReference type="Proteomes" id="UP000050640">
    <property type="component" value="Unplaced"/>
</dbReference>
<evidence type="ECO:0000256" key="1">
    <source>
        <dbReference type="SAM" id="MobiDB-lite"/>
    </source>
</evidence>
<sequence length="1299" mass="149387">MLRKYRSKSESDILESGIEKNEISERKILVKAVTIKTSEFQKAVPPKTIGNGGVDADGISQLDVTKYPVKSAEWFESENVNDPKIGELILDSVESSSRKKSDKAVDSIISSVDSNANTKKLLDRSNSRVVKSSTIVVEGSVKLISGVLRVPVRQIKTEQGTFLLDPGSEIESAEESKDSEEAEVSMESEERTLPESSGPKTPCCPGISNLEVISVITELLNFQYRKESKIMFENVKDIKQYLGTQFLSNRSSFFINNIFDIGTYLDNSSQAEIAFELYESVVRTVLLYSRMHGFLVLRCIVDNPPFNTAIYEETDIVREMDFLKSVYDEAEKSECLKRQRARKEFISCHFLFDIVKLIEKNEIRRLLEKGVVKTREPCSFFFPHLFAITAKDVEQLYETDLAIVTHFDLLTQYRFFTSSLHTAQRTLETKPLVMKYVNTRIQLSFFKLLIRHVKALSMENLDKLTDSKLSSEENRKDDRCYNALQVQEMIRSEFSTWKGAEKAFHFLPTIMEYLLGRKEPKNKTSLNIYHFIKEFLMVIPHTEFISRQYGYFIARLCMDQESHGSILNPAILINRILIPNLKRPIRKVCAAVTLGNLLESRHVNIAWSFDYTGQNTGSHDDENITSQADESYYGAKKKKEKKLTVSHTLESLAEVEVVQLIGAFYSQYTFPQRNTIRFTRYLFIDLVLSKLNNRLSDLIAENSFTSNALKYLDELVAEKQFPWQADYYLSKILLRNLLAARTVDVPERPADEADRQAWIEWTAKLLPITYAGVKSKPFFSLAFLIDSHVENVDLESAFVLHFNDIPEFSFIEFLVLFKIFMRSGKNSRLSNLCKHAPGSFGNDRSLRDMVKWLFRVINRVQKADKVNENVVLKAKHRVLQWAEAYVANSKIISTSDTKAILGLLKWKDEPGLKDDELDRGLNRLFYEVCHKCVMRPNDAVLEIIQQWSPCENILEEMEYFLNHIPPSRPSEVKVYNPTRLLQYKPAHRDELTPWEQCQFKKFLHETIDFQRLGGGSRMRERPKSGSGMYGYARPMYVWSIDGFKQVPYSSMKNDYEDVPSDLSELTKKKKLPFDLQAEVGSVWRTSPARCPEIPPPLLPKHTSSQSVNLPILQDANEVFQMQILYNPHTPTRRNFDHELDFGASAANFGGIVDVKRSYSLPSDLSTLNLRTEKIVPRSKCGSEIVEFGVGKHRSRIRQRRMQMRTTDVSRKPPTRRSDSEKMEIKLERTLFHPFLENIGSCSVCGLADHAENFCPDTPNYSNLLNTLMPVTYKWSIKKEKSFENFHRQDSWGCFGDGDN</sequence>
<feature type="region of interest" description="Disordered" evidence="1">
    <location>
        <begin position="166"/>
        <end position="201"/>
    </location>
</feature>
<evidence type="ECO:0000313" key="3">
    <source>
        <dbReference type="WBParaSite" id="EEL_0000548301-mRNA-1"/>
    </source>
</evidence>
<keyword evidence="2" id="KW-1185">Reference proteome</keyword>
<reference evidence="3" key="1">
    <citation type="submission" date="2017-02" db="UniProtKB">
        <authorList>
            <consortium name="WormBaseParasite"/>
        </authorList>
    </citation>
    <scope>IDENTIFICATION</scope>
</reference>
<dbReference type="WBParaSite" id="EEL_0000548301-mRNA-1">
    <property type="protein sequence ID" value="EEL_0000548301-mRNA-1"/>
    <property type="gene ID" value="EEL_0000548301"/>
</dbReference>